<organism evidence="1 2">
    <name type="scientific">Babesia divergens</name>
    <dbReference type="NCBI Taxonomy" id="32595"/>
    <lineage>
        <taxon>Eukaryota</taxon>
        <taxon>Sar</taxon>
        <taxon>Alveolata</taxon>
        <taxon>Apicomplexa</taxon>
        <taxon>Aconoidasida</taxon>
        <taxon>Piroplasmida</taxon>
        <taxon>Babesiidae</taxon>
        <taxon>Babesia</taxon>
    </lineage>
</organism>
<dbReference type="AlphaFoldDB" id="A0AAD9LEV6"/>
<accession>A0AAD9LEV6</accession>
<evidence type="ECO:0000313" key="2">
    <source>
        <dbReference type="Proteomes" id="UP001195914"/>
    </source>
</evidence>
<dbReference type="EMBL" id="JAHBMH010000073">
    <property type="protein sequence ID" value="KAK1932964.1"/>
    <property type="molecule type" value="Genomic_DNA"/>
</dbReference>
<dbReference type="Proteomes" id="UP001195914">
    <property type="component" value="Unassembled WGS sequence"/>
</dbReference>
<proteinExistence type="predicted"/>
<protein>
    <submittedName>
        <fullName evidence="1">Uncharacterized protein</fullName>
    </submittedName>
</protein>
<comment type="caution">
    <text evidence="1">The sequence shown here is derived from an EMBL/GenBank/DDBJ whole genome shotgun (WGS) entry which is preliminary data.</text>
</comment>
<evidence type="ECO:0000313" key="1">
    <source>
        <dbReference type="EMBL" id="KAK1932964.1"/>
    </source>
</evidence>
<name>A0AAD9LEV6_BABDI</name>
<reference evidence="1" key="1">
    <citation type="journal article" date="2014" name="Nucleic Acids Res.">
        <title>The evolutionary dynamics of variant antigen genes in Babesia reveal a history of genomic innovation underlying host-parasite interaction.</title>
        <authorList>
            <person name="Jackson A.P."/>
            <person name="Otto T.D."/>
            <person name="Darby A."/>
            <person name="Ramaprasad A."/>
            <person name="Xia D."/>
            <person name="Echaide I.E."/>
            <person name="Farber M."/>
            <person name="Gahlot S."/>
            <person name="Gamble J."/>
            <person name="Gupta D."/>
            <person name="Gupta Y."/>
            <person name="Jackson L."/>
            <person name="Malandrin L."/>
            <person name="Malas T.B."/>
            <person name="Moussa E."/>
            <person name="Nair M."/>
            <person name="Reid A.J."/>
            <person name="Sanders M."/>
            <person name="Sharma J."/>
            <person name="Tracey A."/>
            <person name="Quail M.A."/>
            <person name="Weir W."/>
            <person name="Wastling J.M."/>
            <person name="Hall N."/>
            <person name="Willadsen P."/>
            <person name="Lingelbach K."/>
            <person name="Shiels B."/>
            <person name="Tait A."/>
            <person name="Berriman M."/>
            <person name="Allred D.R."/>
            <person name="Pain A."/>
        </authorList>
    </citation>
    <scope>NUCLEOTIDE SEQUENCE</scope>
    <source>
        <strain evidence="1">1802A</strain>
    </source>
</reference>
<keyword evidence="2" id="KW-1185">Reference proteome</keyword>
<sequence length="705" mass="79907">MDVVEQPANTVVEIPRKQQLIRRPIHVHEGVIARLETCERKKDSIRGSGLHYVLNALNSHCHHLPPSKLLDALRIISDNQLFDRRVLYNLFDSIAKNLLYFTSTQHRTLIECISKCMAYTLQNGKSIPLSKCDEVAWTLGAVLPSSSASCGNEIQAELTNQDNTSYLHPVHTYCSERVISMDVVNDNSIGIEHFDGSPVPLAELNRLQVDILKSVLMRHRRMRGANYANEGIEHDMVVEVSCLENLLRQSCSVYIPSSELIKSCKVVINMLSKAVSERDTVLWKAPCFANTLQRCAVAVSDTIVLALTDKLPAISHDLPLRIHREGDYKHVSSTIKMSLLQSTDAIRAAYINGDVMLFRMIIDELYSSVCDTASQHCGIIGVATQNVISELKDLNGQLKQQDGNFESHLQRDVDGFIRFKFKQMMLDKILSLFDTNGLLIQNKEKAKIMVNDYTKQHIDSLLQHGEGCYNSLSAKSACLLLCMVTEGYPHDAIVPTDVIRRLMLTCFQYMYHKCYTLTNSDILCVIERCYHCLGYIHHYAARVMLNQAFSRYIVARLDALVAANLHALCLTIPYNMVGAIDFGSTQRVLAYLSEDKSVYQPFVKMLSKFPDKVMKNNAVRPHGNIRILAPKEVERVASGMNHSIRNKTLHQHMEMCHASTYKTYKSKGCERPLQVLPFRDFTKIKGVSYIVDMWKLLLKTKLRHV</sequence>
<gene>
    <name evidence="1" type="ORF">X943_001615</name>
</gene>
<reference evidence="1" key="2">
    <citation type="submission" date="2021-05" db="EMBL/GenBank/DDBJ databases">
        <authorList>
            <person name="Pain A."/>
        </authorList>
    </citation>
    <scope>NUCLEOTIDE SEQUENCE</scope>
    <source>
        <strain evidence="1">1802A</strain>
    </source>
</reference>